<evidence type="ECO:0000313" key="4">
    <source>
        <dbReference type="Proteomes" id="UP000294739"/>
    </source>
</evidence>
<dbReference type="Pfam" id="PF13794">
    <property type="entry name" value="MiaE_2"/>
    <property type="match status" value="1"/>
</dbReference>
<feature type="domain" description="Ferritin-like" evidence="2">
    <location>
        <begin position="80"/>
        <end position="263"/>
    </location>
</feature>
<gene>
    <name evidence="3" type="ORF">E1269_16540</name>
</gene>
<sequence length="296" mass="31438">MRNQAARRRCVSASGPGASECARTSGSSPGGARFPPGRHLYHWTVYRQVRSTRCSASSAARGGPISLVSVTATDGFDDPAYRDGIVDLLGLLGLGELTGFERMAADAGLAPTLADKAALAGMAVTEFHHFEHIRDRLGELGASVDEAMAPFRDALEQFHANTAPADWLEGLVKAYVGDGIAADFYREVAEEVDPLTRQLVLEVLADAGHADFAVERVREAIAADSRVAGRLALWARRLVGEALAQAQRVAVDRDALAVLVVGGAGRAGLDLAEIGQLFARITRKHADRMTKLGLSP</sequence>
<dbReference type="AlphaFoldDB" id="A0A4R5DDX1"/>
<dbReference type="EMBL" id="SMKZ01000022">
    <property type="protein sequence ID" value="TDE08775.1"/>
    <property type="molecule type" value="Genomic_DNA"/>
</dbReference>
<dbReference type="CDD" id="cd00657">
    <property type="entry name" value="Ferritin_like"/>
    <property type="match status" value="1"/>
</dbReference>
<name>A0A4R5DDX1_9ACTN</name>
<dbReference type="InterPro" id="IPR009078">
    <property type="entry name" value="Ferritin-like_SF"/>
</dbReference>
<evidence type="ECO:0000256" key="1">
    <source>
        <dbReference type="SAM" id="MobiDB-lite"/>
    </source>
</evidence>
<dbReference type="InterPro" id="IPR059125">
    <property type="entry name" value="Ferritin_actino"/>
</dbReference>
<comment type="caution">
    <text evidence="3">The sequence shown here is derived from an EMBL/GenBank/DDBJ whole genome shotgun (WGS) entry which is preliminary data.</text>
</comment>
<dbReference type="OrthoDB" id="3728083at2"/>
<dbReference type="Proteomes" id="UP000294739">
    <property type="component" value="Unassembled WGS sequence"/>
</dbReference>
<protein>
    <submittedName>
        <fullName evidence="3">Hydroxylase</fullName>
    </submittedName>
</protein>
<dbReference type="InParanoid" id="A0A4R5DDX1"/>
<feature type="region of interest" description="Disordered" evidence="1">
    <location>
        <begin position="1"/>
        <end position="33"/>
    </location>
</feature>
<feature type="compositionally biased region" description="Basic residues" evidence="1">
    <location>
        <begin position="1"/>
        <end position="10"/>
    </location>
</feature>
<organism evidence="3 4">
    <name type="scientific">Jiangella asiatica</name>
    <dbReference type="NCBI Taxonomy" id="2530372"/>
    <lineage>
        <taxon>Bacteria</taxon>
        <taxon>Bacillati</taxon>
        <taxon>Actinomycetota</taxon>
        <taxon>Actinomycetes</taxon>
        <taxon>Jiangellales</taxon>
        <taxon>Jiangellaceae</taxon>
        <taxon>Jiangella</taxon>
    </lineage>
</organism>
<reference evidence="3 4" key="1">
    <citation type="submission" date="2019-03" db="EMBL/GenBank/DDBJ databases">
        <title>Draft genome sequences of novel Actinobacteria.</title>
        <authorList>
            <person name="Sahin N."/>
            <person name="Ay H."/>
            <person name="Saygin H."/>
        </authorList>
    </citation>
    <scope>NUCLEOTIDE SEQUENCE [LARGE SCALE GENOMIC DNA]</scope>
    <source>
        <strain evidence="3 4">5K138</strain>
    </source>
</reference>
<dbReference type="InterPro" id="IPR012347">
    <property type="entry name" value="Ferritin-like"/>
</dbReference>
<proteinExistence type="predicted"/>
<evidence type="ECO:0000259" key="2">
    <source>
        <dbReference type="Pfam" id="PF13794"/>
    </source>
</evidence>
<dbReference type="Gene3D" id="1.20.1260.10">
    <property type="match status" value="1"/>
</dbReference>
<dbReference type="SUPFAM" id="SSF47240">
    <property type="entry name" value="Ferritin-like"/>
    <property type="match status" value="1"/>
</dbReference>
<evidence type="ECO:0000313" key="3">
    <source>
        <dbReference type="EMBL" id="TDE08775.1"/>
    </source>
</evidence>
<keyword evidence="4" id="KW-1185">Reference proteome</keyword>
<accession>A0A4R5DDX1</accession>